<organism evidence="2 3">
    <name type="scientific">Kwoniella heveanensis BCC8398</name>
    <dbReference type="NCBI Taxonomy" id="1296120"/>
    <lineage>
        <taxon>Eukaryota</taxon>
        <taxon>Fungi</taxon>
        <taxon>Dikarya</taxon>
        <taxon>Basidiomycota</taxon>
        <taxon>Agaricomycotina</taxon>
        <taxon>Tremellomycetes</taxon>
        <taxon>Tremellales</taxon>
        <taxon>Cryptococcaceae</taxon>
        <taxon>Kwoniella</taxon>
    </lineage>
</organism>
<gene>
    <name evidence="2" type="ORF">I316_03541</name>
</gene>
<proteinExistence type="predicted"/>
<reference evidence="3" key="2">
    <citation type="submission" date="2013-12" db="EMBL/GenBank/DDBJ databases">
        <title>Evolution of pathogenesis and genome organization in the Tremellales.</title>
        <authorList>
            <person name="Cuomo C."/>
            <person name="Litvintseva A."/>
            <person name="Heitman J."/>
            <person name="Chen Y."/>
            <person name="Sun S."/>
            <person name="Springer D."/>
            <person name="Dromer F."/>
            <person name="Young S."/>
            <person name="Zeng Q."/>
            <person name="Chapman S."/>
            <person name="Gujja S."/>
            <person name="Saif S."/>
            <person name="Birren B."/>
        </authorList>
    </citation>
    <scope>NUCLEOTIDE SEQUENCE [LARGE SCALE GENOMIC DNA]</scope>
    <source>
        <strain evidence="3">BCC8398</strain>
    </source>
</reference>
<evidence type="ECO:0000313" key="2">
    <source>
        <dbReference type="EMBL" id="OCF34994.1"/>
    </source>
</evidence>
<protein>
    <submittedName>
        <fullName evidence="2">Uncharacterized protein</fullName>
    </submittedName>
</protein>
<keyword evidence="3" id="KW-1185">Reference proteome</keyword>
<reference evidence="2 3" key="1">
    <citation type="submission" date="2013-07" db="EMBL/GenBank/DDBJ databases">
        <title>The Genome Sequence of Cryptococcus heveanensis BCC8398.</title>
        <authorList>
            <consortium name="The Broad Institute Genome Sequencing Platform"/>
            <person name="Cuomo C."/>
            <person name="Litvintseva A."/>
            <person name="Chen Y."/>
            <person name="Heitman J."/>
            <person name="Sun S."/>
            <person name="Springer D."/>
            <person name="Dromer F."/>
            <person name="Young S.K."/>
            <person name="Zeng Q."/>
            <person name="Gargeya S."/>
            <person name="Fitzgerald M."/>
            <person name="Abouelleil A."/>
            <person name="Alvarado L."/>
            <person name="Berlin A.M."/>
            <person name="Chapman S.B."/>
            <person name="Dewar J."/>
            <person name="Goldberg J."/>
            <person name="Griggs A."/>
            <person name="Gujja S."/>
            <person name="Hansen M."/>
            <person name="Howarth C."/>
            <person name="Imamovic A."/>
            <person name="Larimer J."/>
            <person name="McCowan C."/>
            <person name="Murphy C."/>
            <person name="Pearson M."/>
            <person name="Priest M."/>
            <person name="Roberts A."/>
            <person name="Saif S."/>
            <person name="Shea T."/>
            <person name="Sykes S."/>
            <person name="Wortman J."/>
            <person name="Nusbaum C."/>
            <person name="Birren B."/>
        </authorList>
    </citation>
    <scope>NUCLEOTIDE SEQUENCE [LARGE SCALE GENOMIC DNA]</scope>
    <source>
        <strain evidence="2 3">BCC8398</strain>
    </source>
</reference>
<sequence>MSVPSASVEQSVSKPSYHIGKVSLSTGSAAVSRKERHRYAFDSTPPKEHFCLDVKPGSPEKVAALKGQFIKDWDNTKHVYLSKFRFLEGPDRPTIGKSFASIMFGGETVEPRFAIAAAWHAQKDEWKSKPTMYDTYFYAPTLESDGRTYVFSDVYTYQCEPENNTAISFVNSAGEVQIWKADEGNLQYERAARRHPASQCHVTPTAVDVYTAVDPKASNQDSQASTSLTFQGDNGSQETLATMVEEQSDSDTTDGLPYSKKGKGWNESQESVATVTGTGTGTDANDTDDAGESASTATVSRGSGRAWHLNFLSRSDKESKRQGHAR</sequence>
<dbReference type="AlphaFoldDB" id="A0A1B9GVD8"/>
<feature type="compositionally biased region" description="Basic and acidic residues" evidence="1">
    <location>
        <begin position="314"/>
        <end position="326"/>
    </location>
</feature>
<accession>A0A1B9GVD8</accession>
<feature type="region of interest" description="Disordered" evidence="1">
    <location>
        <begin position="244"/>
        <end position="326"/>
    </location>
</feature>
<dbReference type="EMBL" id="KV700123">
    <property type="protein sequence ID" value="OCF34994.1"/>
    <property type="molecule type" value="Genomic_DNA"/>
</dbReference>
<evidence type="ECO:0000256" key="1">
    <source>
        <dbReference type="SAM" id="MobiDB-lite"/>
    </source>
</evidence>
<name>A0A1B9GVD8_9TREE</name>
<evidence type="ECO:0000313" key="3">
    <source>
        <dbReference type="Proteomes" id="UP000092666"/>
    </source>
</evidence>
<dbReference type="Proteomes" id="UP000092666">
    <property type="component" value="Unassembled WGS sequence"/>
</dbReference>
<feature type="compositionally biased region" description="Low complexity" evidence="1">
    <location>
        <begin position="272"/>
        <end position="284"/>
    </location>
</feature>